<proteinExistence type="predicted"/>
<dbReference type="InterPro" id="IPR008659">
    <property type="entry name" value="Kre9/Knh1_C"/>
</dbReference>
<accession>A0A0G2HP01</accession>
<dbReference type="Proteomes" id="UP000034164">
    <property type="component" value="Unassembled WGS sequence"/>
</dbReference>
<evidence type="ECO:0000313" key="5">
    <source>
        <dbReference type="Proteomes" id="UP000034164"/>
    </source>
</evidence>
<sequence length="253" mass="27073">MKTRLLLPLTQLVLSAASSAAAIKFLAPASGAILKGGDTLNAEWQLLGNNSDVPYAVRFDLFLCAGGNIEDSYGQLIPIAKGRSFAQGNSVSAPVAANIGGNEPNAYFLQMVINHPNGPDLIHSPRFTLTDMTGTFPPGLLDGIRAISSTTDSPPTTFNELRKRQANLPYEDQKGPTRYAPMPMQPPTKISLKSAAPLHPPSAFDIAKSFLPTPAIQTTISVQATFKVASIENTAAPAPVDNDMQKFLNRWKD</sequence>
<comment type="caution">
    <text evidence="4">The sequence shown here is derived from an EMBL/GenBank/DDBJ whole genome shotgun (WGS) entry which is preliminary data.</text>
</comment>
<keyword evidence="1 2" id="KW-0732">Signal</keyword>
<dbReference type="AlphaFoldDB" id="A0A0G2HP01"/>
<gene>
    <name evidence="4" type="ORF">EMCG_05394</name>
</gene>
<evidence type="ECO:0000313" key="4">
    <source>
        <dbReference type="EMBL" id="KKZ59636.1"/>
    </source>
</evidence>
<dbReference type="GO" id="GO:0042546">
    <property type="term" value="P:cell wall biogenesis"/>
    <property type="evidence" value="ECO:0007669"/>
    <property type="project" value="InterPro"/>
</dbReference>
<protein>
    <recommendedName>
        <fullName evidence="3">Yeast cell wall synthesis Kre9/Knh1 C-terminal domain-containing protein</fullName>
    </recommendedName>
</protein>
<name>A0A0G2HP01_9EURO</name>
<dbReference type="GO" id="GO:0005576">
    <property type="term" value="C:extracellular region"/>
    <property type="evidence" value="ECO:0007669"/>
    <property type="project" value="TreeGrafter"/>
</dbReference>
<feature type="domain" description="Yeast cell wall synthesis Kre9/Knh1 C-terminal" evidence="3">
    <location>
        <begin position="167"/>
        <end position="243"/>
    </location>
</feature>
<dbReference type="GO" id="GO:0031505">
    <property type="term" value="P:fungal-type cell wall organization"/>
    <property type="evidence" value="ECO:0007669"/>
    <property type="project" value="TreeGrafter"/>
</dbReference>
<dbReference type="EMBL" id="LCZI01001668">
    <property type="protein sequence ID" value="KKZ59636.1"/>
    <property type="molecule type" value="Genomic_DNA"/>
</dbReference>
<dbReference type="OrthoDB" id="2432613at2759"/>
<evidence type="ECO:0000259" key="3">
    <source>
        <dbReference type="Pfam" id="PF05390"/>
    </source>
</evidence>
<evidence type="ECO:0000256" key="2">
    <source>
        <dbReference type="SAM" id="SignalP"/>
    </source>
</evidence>
<feature type="signal peptide" evidence="2">
    <location>
        <begin position="1"/>
        <end position="22"/>
    </location>
</feature>
<dbReference type="GO" id="GO:0006078">
    <property type="term" value="P:(1-&gt;6)-beta-D-glucan biosynthetic process"/>
    <property type="evidence" value="ECO:0007669"/>
    <property type="project" value="InterPro"/>
</dbReference>
<dbReference type="Pfam" id="PF05390">
    <property type="entry name" value="Kre9_KNH1_C"/>
    <property type="match status" value="1"/>
</dbReference>
<dbReference type="VEuPathDB" id="FungiDB:EMCG_05394"/>
<feature type="chain" id="PRO_5002544974" description="Yeast cell wall synthesis Kre9/Knh1 C-terminal domain-containing protein" evidence="2">
    <location>
        <begin position="23"/>
        <end position="253"/>
    </location>
</feature>
<dbReference type="InterPro" id="IPR045328">
    <property type="entry name" value="Kre9/Knh1"/>
</dbReference>
<evidence type="ECO:0000256" key="1">
    <source>
        <dbReference type="ARBA" id="ARBA00022729"/>
    </source>
</evidence>
<dbReference type="PANTHER" id="PTHR28154">
    <property type="entry name" value="CELL WALL SYNTHESIS PROTEIN KNH1-RELATED"/>
    <property type="match status" value="1"/>
</dbReference>
<organism evidence="4 5">
    <name type="scientific">[Emmonsia] crescens</name>
    <dbReference type="NCBI Taxonomy" id="73230"/>
    <lineage>
        <taxon>Eukaryota</taxon>
        <taxon>Fungi</taxon>
        <taxon>Dikarya</taxon>
        <taxon>Ascomycota</taxon>
        <taxon>Pezizomycotina</taxon>
        <taxon>Eurotiomycetes</taxon>
        <taxon>Eurotiomycetidae</taxon>
        <taxon>Onygenales</taxon>
        <taxon>Ajellomycetaceae</taxon>
        <taxon>Emergomyces</taxon>
    </lineage>
</organism>
<dbReference type="PANTHER" id="PTHR28154:SF1">
    <property type="entry name" value="CELL WALL SYNTHESIS PROTEIN KNH1-RELATED"/>
    <property type="match status" value="1"/>
</dbReference>
<reference evidence="5" key="1">
    <citation type="journal article" date="2015" name="PLoS Genet.">
        <title>The dynamic genome and transcriptome of the human fungal pathogen Blastomyces and close relative Emmonsia.</title>
        <authorList>
            <person name="Munoz J.F."/>
            <person name="Gauthier G.M."/>
            <person name="Desjardins C.A."/>
            <person name="Gallo J.E."/>
            <person name="Holder J."/>
            <person name="Sullivan T.D."/>
            <person name="Marty A.J."/>
            <person name="Carmen J.C."/>
            <person name="Chen Z."/>
            <person name="Ding L."/>
            <person name="Gujja S."/>
            <person name="Magrini V."/>
            <person name="Misas E."/>
            <person name="Mitreva M."/>
            <person name="Priest M."/>
            <person name="Saif S."/>
            <person name="Whiston E.A."/>
            <person name="Young S."/>
            <person name="Zeng Q."/>
            <person name="Goldman W.E."/>
            <person name="Mardis E.R."/>
            <person name="Taylor J.W."/>
            <person name="McEwen J.G."/>
            <person name="Clay O.K."/>
            <person name="Klein B.S."/>
            <person name="Cuomo C.A."/>
        </authorList>
    </citation>
    <scope>NUCLEOTIDE SEQUENCE [LARGE SCALE GENOMIC DNA]</scope>
    <source>
        <strain evidence="5">UAMH 3008</strain>
    </source>
</reference>